<dbReference type="Gene3D" id="1.10.1040.10">
    <property type="entry name" value="N-(1-d-carboxylethyl)-l-norvaline Dehydrogenase, domain 2"/>
    <property type="match status" value="1"/>
</dbReference>
<dbReference type="InterPro" id="IPR013328">
    <property type="entry name" value="6PGD_dom2"/>
</dbReference>
<feature type="domain" description="Phosphogluconate dehydrogenase NAD-binding putative C-terminal" evidence="2">
    <location>
        <begin position="250"/>
        <end position="317"/>
    </location>
</feature>
<evidence type="ECO:0008006" key="5">
    <source>
        <dbReference type="Google" id="ProtNLM"/>
    </source>
</evidence>
<protein>
    <recommendedName>
        <fullName evidence="5">6-phosphogluconate dehydrogenase C-terminal domain-like protein</fullName>
    </recommendedName>
</protein>
<dbReference type="OrthoDB" id="9988102at2759"/>
<dbReference type="InterPro" id="IPR006115">
    <property type="entry name" value="6PGDH_NADP-bd"/>
</dbReference>
<dbReference type="Pfam" id="PF03446">
    <property type="entry name" value="NAD_binding_2"/>
    <property type="match status" value="1"/>
</dbReference>
<dbReference type="Proteomes" id="UP000567179">
    <property type="component" value="Unassembled WGS sequence"/>
</dbReference>
<evidence type="ECO:0000313" key="4">
    <source>
        <dbReference type="Proteomes" id="UP000567179"/>
    </source>
</evidence>
<keyword evidence="4" id="KW-1185">Reference proteome</keyword>
<name>A0A8H5BGH1_9AGAR</name>
<dbReference type="Gene3D" id="3.40.50.720">
    <property type="entry name" value="NAD(P)-binding Rossmann-like Domain"/>
    <property type="match status" value="1"/>
</dbReference>
<dbReference type="GO" id="GO:0050661">
    <property type="term" value="F:NADP binding"/>
    <property type="evidence" value="ECO:0007669"/>
    <property type="project" value="InterPro"/>
</dbReference>
<reference evidence="3 4" key="1">
    <citation type="journal article" date="2020" name="ISME J.">
        <title>Uncovering the hidden diversity of litter-decomposition mechanisms in mushroom-forming fungi.</title>
        <authorList>
            <person name="Floudas D."/>
            <person name="Bentzer J."/>
            <person name="Ahren D."/>
            <person name="Johansson T."/>
            <person name="Persson P."/>
            <person name="Tunlid A."/>
        </authorList>
    </citation>
    <scope>NUCLEOTIDE SEQUENCE [LARGE SCALE GENOMIC DNA]</scope>
    <source>
        <strain evidence="3 4">CBS 101986</strain>
    </source>
</reference>
<dbReference type="Pfam" id="PF09130">
    <property type="entry name" value="DUF1932"/>
    <property type="match status" value="1"/>
</dbReference>
<accession>A0A8H5BGH1</accession>
<comment type="caution">
    <text evidence="3">The sequence shown here is derived from an EMBL/GenBank/DDBJ whole genome shotgun (WGS) entry which is preliminary data.</text>
</comment>
<organism evidence="3 4">
    <name type="scientific">Psilocybe cf. subviscida</name>
    <dbReference type="NCBI Taxonomy" id="2480587"/>
    <lineage>
        <taxon>Eukaryota</taxon>
        <taxon>Fungi</taxon>
        <taxon>Dikarya</taxon>
        <taxon>Basidiomycota</taxon>
        <taxon>Agaricomycotina</taxon>
        <taxon>Agaricomycetes</taxon>
        <taxon>Agaricomycetidae</taxon>
        <taxon>Agaricales</taxon>
        <taxon>Agaricineae</taxon>
        <taxon>Strophariaceae</taxon>
        <taxon>Psilocybe</taxon>
    </lineage>
</organism>
<sequence length="342" mass="36592">MARLLRHQSTCNVLHSHANFNSAVDCGFFCIPLQISIVHFDSHDMPRTIAVIAAGAMGANVGRKFVEAGDTVLTSLEGRSDVTRRRAKEAGMVDASWAHIIQKADIVLSIIPPRDAISFAQRLLKEHSTTERHGKDPLIFADCNAVNVETVQNIASIFADTNISFIDGCIIGGPPTNDYVPTFYGSANADQAKALKVYEDAVANSGIKVRILGGGEGSGIGNASALKMSYAGIVKGLTGLFTTLILSAHANSPATSEALLQELSDSQPDLLKRITRAVPAMIPKAYRWVGEMEEISGFVGGGEADIHHGMAAIYSRIERSITEGNEDVETLKAFVEAAKDKI</sequence>
<dbReference type="AlphaFoldDB" id="A0A8H5BGH1"/>
<gene>
    <name evidence="3" type="ORF">D9619_001722</name>
</gene>
<dbReference type="InterPro" id="IPR036291">
    <property type="entry name" value="NAD(P)-bd_dom_sf"/>
</dbReference>
<dbReference type="SUPFAM" id="SSF48179">
    <property type="entry name" value="6-phosphogluconate dehydrogenase C-terminal domain-like"/>
    <property type="match status" value="1"/>
</dbReference>
<proteinExistence type="predicted"/>
<evidence type="ECO:0000259" key="1">
    <source>
        <dbReference type="Pfam" id="PF03446"/>
    </source>
</evidence>
<dbReference type="InterPro" id="IPR015814">
    <property type="entry name" value="Pgluconate_DH_NAD-bd_C"/>
</dbReference>
<dbReference type="EMBL" id="JAACJJ010000028">
    <property type="protein sequence ID" value="KAF5321727.1"/>
    <property type="molecule type" value="Genomic_DNA"/>
</dbReference>
<dbReference type="SUPFAM" id="SSF51735">
    <property type="entry name" value="NAD(P)-binding Rossmann-fold domains"/>
    <property type="match status" value="1"/>
</dbReference>
<dbReference type="InterPro" id="IPR008927">
    <property type="entry name" value="6-PGluconate_DH-like_C_sf"/>
</dbReference>
<feature type="domain" description="6-phosphogluconate dehydrogenase NADP-binding" evidence="1">
    <location>
        <begin position="48"/>
        <end position="194"/>
    </location>
</feature>
<evidence type="ECO:0000259" key="2">
    <source>
        <dbReference type="Pfam" id="PF09130"/>
    </source>
</evidence>
<evidence type="ECO:0000313" key="3">
    <source>
        <dbReference type="EMBL" id="KAF5321727.1"/>
    </source>
</evidence>